<keyword evidence="3" id="KW-1185">Reference proteome</keyword>
<evidence type="ECO:0000313" key="2">
    <source>
        <dbReference type="EMBL" id="KAG1306796.1"/>
    </source>
</evidence>
<name>A0A9P7BRC0_RHIOR</name>
<feature type="coiled-coil region" evidence="1">
    <location>
        <begin position="114"/>
        <end position="172"/>
    </location>
</feature>
<accession>A0A9P7BRC0</accession>
<dbReference type="Proteomes" id="UP000716291">
    <property type="component" value="Unassembled WGS sequence"/>
</dbReference>
<keyword evidence="1" id="KW-0175">Coiled coil</keyword>
<reference evidence="2" key="1">
    <citation type="journal article" date="2020" name="Microb. Genom.">
        <title>Genetic diversity of clinical and environmental Mucorales isolates obtained from an investigation of mucormycosis cases among solid organ transplant recipients.</title>
        <authorList>
            <person name="Nguyen M.H."/>
            <person name="Kaul D."/>
            <person name="Muto C."/>
            <person name="Cheng S.J."/>
            <person name="Richter R.A."/>
            <person name="Bruno V.M."/>
            <person name="Liu G."/>
            <person name="Beyhan S."/>
            <person name="Sundermann A.J."/>
            <person name="Mounaud S."/>
            <person name="Pasculle A.W."/>
            <person name="Nierman W.C."/>
            <person name="Driscoll E."/>
            <person name="Cumbie R."/>
            <person name="Clancy C.J."/>
            <person name="Dupont C.L."/>
        </authorList>
    </citation>
    <scope>NUCLEOTIDE SEQUENCE</scope>
    <source>
        <strain evidence="2">GL11</strain>
    </source>
</reference>
<evidence type="ECO:0000256" key="1">
    <source>
        <dbReference type="SAM" id="Coils"/>
    </source>
</evidence>
<proteinExistence type="predicted"/>
<organism evidence="2 3">
    <name type="scientific">Rhizopus oryzae</name>
    <name type="common">Mucormycosis agent</name>
    <name type="synonym">Rhizopus arrhizus var. delemar</name>
    <dbReference type="NCBI Taxonomy" id="64495"/>
    <lineage>
        <taxon>Eukaryota</taxon>
        <taxon>Fungi</taxon>
        <taxon>Fungi incertae sedis</taxon>
        <taxon>Mucoromycota</taxon>
        <taxon>Mucoromycotina</taxon>
        <taxon>Mucoromycetes</taxon>
        <taxon>Mucorales</taxon>
        <taxon>Mucorineae</taxon>
        <taxon>Rhizopodaceae</taxon>
        <taxon>Rhizopus</taxon>
    </lineage>
</organism>
<dbReference type="EMBL" id="JAANQT010001063">
    <property type="protein sequence ID" value="KAG1306796.1"/>
    <property type="molecule type" value="Genomic_DNA"/>
</dbReference>
<protein>
    <submittedName>
        <fullName evidence="2">Uncharacterized protein</fullName>
    </submittedName>
</protein>
<evidence type="ECO:0000313" key="3">
    <source>
        <dbReference type="Proteomes" id="UP000716291"/>
    </source>
</evidence>
<comment type="caution">
    <text evidence="2">The sequence shown here is derived from an EMBL/GenBank/DDBJ whole genome shotgun (WGS) entry which is preliminary data.</text>
</comment>
<gene>
    <name evidence="2" type="ORF">G6F64_007313</name>
</gene>
<feature type="coiled-coil region" evidence="1">
    <location>
        <begin position="2"/>
        <end position="29"/>
    </location>
</feature>
<sequence length="256" mass="30158">MSEDLNIRLLELQNNLTGFEHEEDKVKENISSLKHQCNTMLNDIFETLKEEQDEETGKEKEEEEYYEKDEMLSNIAHDLLKDWETVLLSMYNIDDIDLEMDSLSHSFKVTEFDIIDLTAQIDGYQARIKALNTERESLDGLPQTLPLLTSHIKKHQEEIDSINNMLERLERDTIRPCLVRLSNLKINLPLDQLQQKKDILLMKDIISDLDMLYTLSLKQRAYQQLISYVHDQPQPQEDCLTELIDIIQQYNQEKES</sequence>
<dbReference type="AlphaFoldDB" id="A0A9P7BRC0"/>